<reference evidence="2 3" key="1">
    <citation type="submission" date="2024-06" db="EMBL/GenBank/DDBJ databases">
        <authorList>
            <person name="Kaempfer P."/>
            <person name="Viver T."/>
        </authorList>
    </citation>
    <scope>NUCLEOTIDE SEQUENCE [LARGE SCALE GENOMIC DNA]</scope>
    <source>
        <strain evidence="2 3">ST-64</strain>
    </source>
</reference>
<name>A0ABW8YI62_9SPHN</name>
<proteinExistence type="predicted"/>
<evidence type="ECO:0000313" key="3">
    <source>
        <dbReference type="Proteomes" id="UP001629244"/>
    </source>
</evidence>
<keyword evidence="1" id="KW-0812">Transmembrane</keyword>
<evidence type="ECO:0000256" key="1">
    <source>
        <dbReference type="SAM" id="Phobius"/>
    </source>
</evidence>
<accession>A0ABW8YI62</accession>
<comment type="caution">
    <text evidence="2">The sequence shown here is derived from an EMBL/GenBank/DDBJ whole genome shotgun (WGS) entry which is preliminary data.</text>
</comment>
<feature type="transmembrane region" description="Helical" evidence="1">
    <location>
        <begin position="20"/>
        <end position="39"/>
    </location>
</feature>
<organism evidence="2 3">
    <name type="scientific">Sphingomonas plantiphila</name>
    <dbReference type="NCBI Taxonomy" id="3163295"/>
    <lineage>
        <taxon>Bacteria</taxon>
        <taxon>Pseudomonadati</taxon>
        <taxon>Pseudomonadota</taxon>
        <taxon>Alphaproteobacteria</taxon>
        <taxon>Sphingomonadales</taxon>
        <taxon>Sphingomonadaceae</taxon>
        <taxon>Sphingomonas</taxon>
    </lineage>
</organism>
<evidence type="ECO:0000313" key="2">
    <source>
        <dbReference type="EMBL" id="MFL9839954.1"/>
    </source>
</evidence>
<dbReference type="EMBL" id="JBELQC010000001">
    <property type="protein sequence ID" value="MFL9839954.1"/>
    <property type="molecule type" value="Genomic_DNA"/>
</dbReference>
<dbReference type="RefSeq" id="WP_408076915.1">
    <property type="nucleotide sequence ID" value="NZ_JBELQC010000001.1"/>
</dbReference>
<keyword evidence="1" id="KW-1133">Transmembrane helix</keyword>
<sequence length="77" mass="8112">MATNLLILVHESATIPSQLLLPYIILNLIGFALLGGAIFARSRWAIFAFLVASILLTLSAYGGGPLSAFKLLVALLG</sequence>
<dbReference type="Proteomes" id="UP001629244">
    <property type="component" value="Unassembled WGS sequence"/>
</dbReference>
<keyword evidence="1" id="KW-0472">Membrane</keyword>
<gene>
    <name evidence="2" type="ORF">ABS767_03165</name>
</gene>
<keyword evidence="3" id="KW-1185">Reference proteome</keyword>
<feature type="transmembrane region" description="Helical" evidence="1">
    <location>
        <begin position="44"/>
        <end position="62"/>
    </location>
</feature>
<protein>
    <submittedName>
        <fullName evidence="2">Uncharacterized protein</fullName>
    </submittedName>
</protein>